<dbReference type="SUPFAM" id="SSF58104">
    <property type="entry name" value="Methyl-accepting chemotaxis protein (MCP) signaling domain"/>
    <property type="match status" value="1"/>
</dbReference>
<dbReference type="Pfam" id="PF00015">
    <property type="entry name" value="MCPsignal"/>
    <property type="match status" value="1"/>
</dbReference>
<comment type="similarity">
    <text evidence="6">Belongs to the methyl-accepting chemotaxis (MCP) protein family.</text>
</comment>
<accession>A0ABV8MKC3</accession>
<dbReference type="EMBL" id="JBHSBU010000001">
    <property type="protein sequence ID" value="MFC4157761.1"/>
    <property type="molecule type" value="Genomic_DNA"/>
</dbReference>
<evidence type="ECO:0000256" key="8">
    <source>
        <dbReference type="SAM" id="Phobius"/>
    </source>
</evidence>
<dbReference type="Gene3D" id="1.10.287.950">
    <property type="entry name" value="Methyl-accepting chemotaxis protein"/>
    <property type="match status" value="1"/>
</dbReference>
<keyword evidence="3 8" id="KW-1133">Transmembrane helix</keyword>
<dbReference type="InterPro" id="IPR003660">
    <property type="entry name" value="HAMP_dom"/>
</dbReference>
<evidence type="ECO:0000256" key="3">
    <source>
        <dbReference type="ARBA" id="ARBA00022989"/>
    </source>
</evidence>
<keyword evidence="5 7" id="KW-0807">Transducer</keyword>
<evidence type="ECO:0000256" key="5">
    <source>
        <dbReference type="ARBA" id="ARBA00023224"/>
    </source>
</evidence>
<dbReference type="PROSITE" id="PS50885">
    <property type="entry name" value="HAMP"/>
    <property type="match status" value="1"/>
</dbReference>
<feature type="transmembrane region" description="Helical" evidence="8">
    <location>
        <begin position="12"/>
        <end position="31"/>
    </location>
</feature>
<evidence type="ECO:0000256" key="6">
    <source>
        <dbReference type="ARBA" id="ARBA00029447"/>
    </source>
</evidence>
<comment type="subcellular location">
    <subcellularLocation>
        <location evidence="1">Membrane</location>
        <topology evidence="1">Multi-pass membrane protein</topology>
    </subcellularLocation>
</comment>
<evidence type="ECO:0000256" key="2">
    <source>
        <dbReference type="ARBA" id="ARBA00022692"/>
    </source>
</evidence>
<evidence type="ECO:0000313" key="11">
    <source>
        <dbReference type="EMBL" id="MFC4157761.1"/>
    </source>
</evidence>
<dbReference type="SMART" id="SM00304">
    <property type="entry name" value="HAMP"/>
    <property type="match status" value="1"/>
</dbReference>
<evidence type="ECO:0000259" key="9">
    <source>
        <dbReference type="PROSITE" id="PS50111"/>
    </source>
</evidence>
<dbReference type="PANTHER" id="PTHR32089">
    <property type="entry name" value="METHYL-ACCEPTING CHEMOTAXIS PROTEIN MCPB"/>
    <property type="match status" value="1"/>
</dbReference>
<name>A0ABV8MKC3_9NEIS</name>
<dbReference type="SMART" id="SM00283">
    <property type="entry name" value="MA"/>
    <property type="match status" value="1"/>
</dbReference>
<keyword evidence="4 8" id="KW-0472">Membrane</keyword>
<dbReference type="PROSITE" id="PS50111">
    <property type="entry name" value="CHEMOTAXIS_TRANSDUC_2"/>
    <property type="match status" value="1"/>
</dbReference>
<reference evidence="12" key="1">
    <citation type="journal article" date="2019" name="Int. J. Syst. Evol. Microbiol.">
        <title>The Global Catalogue of Microorganisms (GCM) 10K type strain sequencing project: providing services to taxonomists for standard genome sequencing and annotation.</title>
        <authorList>
            <consortium name="The Broad Institute Genomics Platform"/>
            <consortium name="The Broad Institute Genome Sequencing Center for Infectious Disease"/>
            <person name="Wu L."/>
            <person name="Ma J."/>
        </authorList>
    </citation>
    <scope>NUCLEOTIDE SEQUENCE [LARGE SCALE GENOMIC DNA]</scope>
    <source>
        <strain evidence="12">LMG 29894</strain>
    </source>
</reference>
<proteinExistence type="inferred from homology"/>
<evidence type="ECO:0000259" key="10">
    <source>
        <dbReference type="PROSITE" id="PS50885"/>
    </source>
</evidence>
<dbReference type="Proteomes" id="UP001595791">
    <property type="component" value="Unassembled WGS sequence"/>
</dbReference>
<keyword evidence="2 8" id="KW-0812">Transmembrane</keyword>
<sequence>MGFMQSISGRLNVLFVVIVTLVLAGLGAFNYTSSKQRLERGLEEQANALATRLQLSLPAAIWNFDKIQIAQILEAEMASVAFNGILLSNGKDFIDGRMRNAEGKLVPAPKDAKLAGSMREIKLQFDDNGQKKDVAQATVYVSRAEVESALRENLITLAVQIIVLDVLLSLALSVSLSAVVLKPLQRLNDALKEIASGDADLTRRLAAQGSREFVEVSRSFNTFVARLQEVMKQIAETAPQLAAAAEQTSRITEQASEGIQQQQHETERIVSSTDELTSQVHEITSNTNAASEAAAYADAEAEKGQAVVQDAIQTIGEATAEVENAAMVIQQLAESSDKIGTVLLVINEIAKQTNLLALNAAIEAARAGEAGRGFAVVADEVRTLANRTHDQTTEIQQVITQLQEGTMRAVTVMERSKEKADLGLKRAREAGGAIHHLAESARKIAHLNEEIANASDRQDEMVSGVSSSIQQIQRIVGEAATGAQQTAIASEEVAKLAVRLQITVEQFKV</sequence>
<dbReference type="Pfam" id="PF00672">
    <property type="entry name" value="HAMP"/>
    <property type="match status" value="1"/>
</dbReference>
<dbReference type="PANTHER" id="PTHR32089:SF119">
    <property type="entry name" value="METHYL-ACCEPTING CHEMOTAXIS PROTEIN CTPL"/>
    <property type="match status" value="1"/>
</dbReference>
<dbReference type="CDD" id="cd06225">
    <property type="entry name" value="HAMP"/>
    <property type="match status" value="1"/>
</dbReference>
<evidence type="ECO:0000256" key="4">
    <source>
        <dbReference type="ARBA" id="ARBA00023136"/>
    </source>
</evidence>
<protein>
    <submittedName>
        <fullName evidence="11">Methyl-accepting chemotaxis protein</fullName>
    </submittedName>
</protein>
<evidence type="ECO:0000313" key="12">
    <source>
        <dbReference type="Proteomes" id="UP001595791"/>
    </source>
</evidence>
<evidence type="ECO:0000256" key="7">
    <source>
        <dbReference type="PROSITE-ProRule" id="PRU00284"/>
    </source>
</evidence>
<feature type="domain" description="Methyl-accepting transducer" evidence="9">
    <location>
        <begin position="237"/>
        <end position="473"/>
    </location>
</feature>
<evidence type="ECO:0000256" key="1">
    <source>
        <dbReference type="ARBA" id="ARBA00004141"/>
    </source>
</evidence>
<feature type="domain" description="HAMP" evidence="10">
    <location>
        <begin position="178"/>
        <end position="232"/>
    </location>
</feature>
<dbReference type="RefSeq" id="WP_378159738.1">
    <property type="nucleotide sequence ID" value="NZ_JBHSBU010000001.1"/>
</dbReference>
<organism evidence="11 12">
    <name type="scientific">Chitinimonas lacunae</name>
    <dbReference type="NCBI Taxonomy" id="1963018"/>
    <lineage>
        <taxon>Bacteria</taxon>
        <taxon>Pseudomonadati</taxon>
        <taxon>Pseudomonadota</taxon>
        <taxon>Betaproteobacteria</taxon>
        <taxon>Neisseriales</taxon>
        <taxon>Chitinibacteraceae</taxon>
        <taxon>Chitinimonas</taxon>
    </lineage>
</organism>
<comment type="caution">
    <text evidence="11">The sequence shown here is derived from an EMBL/GenBank/DDBJ whole genome shotgun (WGS) entry which is preliminary data.</text>
</comment>
<dbReference type="InterPro" id="IPR004089">
    <property type="entry name" value="MCPsignal_dom"/>
</dbReference>
<gene>
    <name evidence="11" type="ORF">ACFOW7_00185</name>
</gene>
<keyword evidence="12" id="KW-1185">Reference proteome</keyword>